<dbReference type="HOGENOM" id="CLU_3090598_0_0_1"/>
<accession>A0A0E0EJ36</accession>
<name>A0A0E0EJ36_9ORYZ</name>
<keyword evidence="3" id="KW-1185">Reference proteome</keyword>
<protein>
    <recommendedName>
        <fullName evidence="4">DUF834 domain-containing protein</fullName>
    </recommendedName>
</protein>
<feature type="region of interest" description="Disordered" evidence="1">
    <location>
        <begin position="1"/>
        <end position="52"/>
    </location>
</feature>
<organism evidence="2">
    <name type="scientific">Oryza meridionalis</name>
    <dbReference type="NCBI Taxonomy" id="40149"/>
    <lineage>
        <taxon>Eukaryota</taxon>
        <taxon>Viridiplantae</taxon>
        <taxon>Streptophyta</taxon>
        <taxon>Embryophyta</taxon>
        <taxon>Tracheophyta</taxon>
        <taxon>Spermatophyta</taxon>
        <taxon>Magnoliopsida</taxon>
        <taxon>Liliopsida</taxon>
        <taxon>Poales</taxon>
        <taxon>Poaceae</taxon>
        <taxon>BOP clade</taxon>
        <taxon>Oryzoideae</taxon>
        <taxon>Oryzeae</taxon>
        <taxon>Oryzinae</taxon>
        <taxon>Oryza</taxon>
    </lineage>
</organism>
<sequence length="52" mass="5114">MAATARLGMAASDDRSGGGGGGEEGDGARAMEDTGELGKMGKKGEGRALMLK</sequence>
<evidence type="ECO:0000256" key="1">
    <source>
        <dbReference type="SAM" id="MobiDB-lite"/>
    </source>
</evidence>
<dbReference type="EnsemblPlants" id="OMERI08G06000.1">
    <property type="protein sequence ID" value="OMERI08G06000.1"/>
    <property type="gene ID" value="OMERI08G06000"/>
</dbReference>
<evidence type="ECO:0008006" key="4">
    <source>
        <dbReference type="Google" id="ProtNLM"/>
    </source>
</evidence>
<proteinExistence type="predicted"/>
<reference evidence="2" key="2">
    <citation type="submission" date="2018-05" db="EMBL/GenBank/DDBJ databases">
        <title>OmerRS3 (Oryza meridionalis Reference Sequence Version 3).</title>
        <authorList>
            <person name="Zhang J."/>
            <person name="Kudrna D."/>
            <person name="Lee S."/>
            <person name="Talag J."/>
            <person name="Welchert J."/>
            <person name="Wing R.A."/>
        </authorList>
    </citation>
    <scope>NUCLEOTIDE SEQUENCE [LARGE SCALE GENOMIC DNA]</scope>
    <source>
        <strain evidence="2">cv. OR44</strain>
    </source>
</reference>
<evidence type="ECO:0000313" key="3">
    <source>
        <dbReference type="Proteomes" id="UP000008021"/>
    </source>
</evidence>
<reference evidence="2" key="1">
    <citation type="submission" date="2015-04" db="UniProtKB">
        <authorList>
            <consortium name="EnsemblPlants"/>
        </authorList>
    </citation>
    <scope>IDENTIFICATION</scope>
</reference>
<evidence type="ECO:0000313" key="2">
    <source>
        <dbReference type="EnsemblPlants" id="OMERI08G06000.1"/>
    </source>
</evidence>
<dbReference type="AlphaFoldDB" id="A0A0E0EJ36"/>
<dbReference type="Gramene" id="OMERI08G06000.1">
    <property type="protein sequence ID" value="OMERI08G06000.1"/>
    <property type="gene ID" value="OMERI08G06000"/>
</dbReference>
<dbReference type="Proteomes" id="UP000008021">
    <property type="component" value="Chromosome 8"/>
</dbReference>